<reference evidence="11 12" key="1">
    <citation type="submission" date="2022-10" db="EMBL/GenBank/DDBJ databases">
        <title>Roseococcus glaciei nov., sp. nov., isolated from glacier.</title>
        <authorList>
            <person name="Liu Q."/>
            <person name="Xin Y.-H."/>
        </authorList>
    </citation>
    <scope>NUCLEOTIDE SEQUENCE [LARGE SCALE GENOMIC DNA]</scope>
    <source>
        <strain evidence="11 12">MDT2-1-1</strain>
    </source>
</reference>
<dbReference type="EC" id="3.2.1.8" evidence="9"/>
<comment type="catalytic activity">
    <reaction evidence="1 9">
        <text>Endohydrolysis of (1-&gt;4)-beta-D-xylosidic linkages in xylans.</text>
        <dbReference type="EC" id="3.2.1.8"/>
    </reaction>
</comment>
<protein>
    <recommendedName>
        <fullName evidence="9">Beta-xylanase</fullName>
        <ecNumber evidence="9">3.2.1.8</ecNumber>
    </recommendedName>
</protein>
<dbReference type="Gene3D" id="3.20.20.80">
    <property type="entry name" value="Glycosidases"/>
    <property type="match status" value="1"/>
</dbReference>
<evidence type="ECO:0000256" key="1">
    <source>
        <dbReference type="ARBA" id="ARBA00000681"/>
    </source>
</evidence>
<organism evidence="11 12">
    <name type="scientific">Sabulicella glaciei</name>
    <dbReference type="NCBI Taxonomy" id="2984948"/>
    <lineage>
        <taxon>Bacteria</taxon>
        <taxon>Pseudomonadati</taxon>
        <taxon>Pseudomonadota</taxon>
        <taxon>Alphaproteobacteria</taxon>
        <taxon>Acetobacterales</taxon>
        <taxon>Acetobacteraceae</taxon>
        <taxon>Sabulicella</taxon>
    </lineage>
</organism>
<dbReference type="PROSITE" id="PS51318">
    <property type="entry name" value="TAT"/>
    <property type="match status" value="1"/>
</dbReference>
<dbReference type="PRINTS" id="PR00134">
    <property type="entry name" value="GLHYDRLASE10"/>
</dbReference>
<dbReference type="SUPFAM" id="SSF51445">
    <property type="entry name" value="(Trans)glycosidases"/>
    <property type="match status" value="1"/>
</dbReference>
<dbReference type="Pfam" id="PF00331">
    <property type="entry name" value="Glyco_hydro_10"/>
    <property type="match status" value="1"/>
</dbReference>
<keyword evidence="12" id="KW-1185">Reference proteome</keyword>
<keyword evidence="4" id="KW-0732">Signal</keyword>
<evidence type="ECO:0000256" key="9">
    <source>
        <dbReference type="RuleBase" id="RU361174"/>
    </source>
</evidence>
<dbReference type="RefSeq" id="WP_301592581.1">
    <property type="nucleotide sequence ID" value="NZ_JAPFQI010000035.1"/>
</dbReference>
<evidence type="ECO:0000256" key="5">
    <source>
        <dbReference type="ARBA" id="ARBA00022801"/>
    </source>
</evidence>
<feature type="domain" description="GH10" evidence="10">
    <location>
        <begin position="22"/>
        <end position="362"/>
    </location>
</feature>
<dbReference type="PROSITE" id="PS51760">
    <property type="entry name" value="GH10_2"/>
    <property type="match status" value="1"/>
</dbReference>
<keyword evidence="7 9" id="KW-0326">Glycosidase</keyword>
<evidence type="ECO:0000313" key="12">
    <source>
        <dbReference type="Proteomes" id="UP001526430"/>
    </source>
</evidence>
<evidence type="ECO:0000256" key="7">
    <source>
        <dbReference type="ARBA" id="ARBA00023295"/>
    </source>
</evidence>
<dbReference type="Proteomes" id="UP001526430">
    <property type="component" value="Unassembled WGS sequence"/>
</dbReference>
<evidence type="ECO:0000313" key="11">
    <source>
        <dbReference type="EMBL" id="MCW8088371.1"/>
    </source>
</evidence>
<keyword evidence="3" id="KW-0858">Xylan degradation</keyword>
<dbReference type="InterPro" id="IPR017853">
    <property type="entry name" value="GH"/>
</dbReference>
<dbReference type="PANTHER" id="PTHR31490:SF88">
    <property type="entry name" value="BETA-XYLANASE"/>
    <property type="match status" value="1"/>
</dbReference>
<name>A0ABT3P1U8_9PROT</name>
<keyword evidence="8 9" id="KW-0624">Polysaccharide degradation</keyword>
<evidence type="ECO:0000256" key="8">
    <source>
        <dbReference type="ARBA" id="ARBA00023326"/>
    </source>
</evidence>
<evidence type="ECO:0000256" key="3">
    <source>
        <dbReference type="ARBA" id="ARBA00022651"/>
    </source>
</evidence>
<evidence type="ECO:0000256" key="4">
    <source>
        <dbReference type="ARBA" id="ARBA00022729"/>
    </source>
</evidence>
<keyword evidence="6 9" id="KW-0119">Carbohydrate metabolism</keyword>
<comment type="similarity">
    <text evidence="2 9">Belongs to the glycosyl hydrolase 10 (cellulase F) family.</text>
</comment>
<evidence type="ECO:0000256" key="2">
    <source>
        <dbReference type="ARBA" id="ARBA00007495"/>
    </source>
</evidence>
<accession>A0ABT3P1U8</accession>
<comment type="caution">
    <text evidence="11">The sequence shown here is derived from an EMBL/GenBank/DDBJ whole genome shotgun (WGS) entry which is preliminary data.</text>
</comment>
<dbReference type="InterPro" id="IPR006311">
    <property type="entry name" value="TAT_signal"/>
</dbReference>
<keyword evidence="5 9" id="KW-0378">Hydrolase</keyword>
<dbReference type="PANTHER" id="PTHR31490">
    <property type="entry name" value="GLYCOSYL HYDROLASE"/>
    <property type="match status" value="1"/>
</dbReference>
<dbReference type="InterPro" id="IPR001000">
    <property type="entry name" value="GH10_dom"/>
</dbReference>
<gene>
    <name evidence="11" type="ORF">OF850_22580</name>
</gene>
<evidence type="ECO:0000259" key="10">
    <source>
        <dbReference type="PROSITE" id="PS51760"/>
    </source>
</evidence>
<sequence length="366" mass="39816">MTGRRAALGLGLAAGAASGAAAQGRPTLREAARGRGLVFGTAVQSQMLATDAGLRALAQREAELWVPAWEAKWGPVQPEEGRFEFAPLRALLQLAQPSGQRLRGHCLVWHEANPPWLAPALAEGPARARRVLEEHFRVVLGTTAPAMRDWDVVNEFIANPPGSDNPSASPGDLRDTPWLRALGPGYVELALRTARQLDRTLRLTLNDYGVEADTPPAAEKRARLLRQVRGLLDRGAPLDAIGIQAHLQMREPFRPEPFITFCQELRSMGLAVLVTELDIREPDVLAPNVPTRDQAVADYIGRFVSAALEGGVRTILTWGLADRESWLVSTPSVARADGATTRGLPFDDALRPKPFRDALLDAFARV</sequence>
<dbReference type="SMART" id="SM00633">
    <property type="entry name" value="Glyco_10"/>
    <property type="match status" value="1"/>
</dbReference>
<dbReference type="InterPro" id="IPR044846">
    <property type="entry name" value="GH10"/>
</dbReference>
<evidence type="ECO:0000256" key="6">
    <source>
        <dbReference type="ARBA" id="ARBA00023277"/>
    </source>
</evidence>
<dbReference type="EMBL" id="JAPFQI010000035">
    <property type="protein sequence ID" value="MCW8088371.1"/>
    <property type="molecule type" value="Genomic_DNA"/>
</dbReference>
<proteinExistence type="inferred from homology"/>